<keyword evidence="2" id="KW-0378">Hydrolase</keyword>
<dbReference type="RefSeq" id="WP_014026835.1">
    <property type="nucleotide sequence ID" value="NC_015931.1"/>
</dbReference>
<organism evidence="2 3">
    <name type="scientific">Pyrolobus fumarii (strain DSM 11204 / 1A)</name>
    <dbReference type="NCBI Taxonomy" id="694429"/>
    <lineage>
        <taxon>Archaea</taxon>
        <taxon>Thermoproteota</taxon>
        <taxon>Thermoprotei</taxon>
        <taxon>Desulfurococcales</taxon>
        <taxon>Pyrodictiaceae</taxon>
        <taxon>Pyrolobus</taxon>
    </lineage>
</organism>
<proteinExistence type="predicted"/>
<accession>G0EGD3</accession>
<feature type="domain" description="tRNA intron endonuclease catalytic" evidence="1">
    <location>
        <begin position="81"/>
        <end position="159"/>
    </location>
</feature>
<reference evidence="2 3" key="1">
    <citation type="journal article" date="2011" name="Stand. Genomic Sci.">
        <title>Complete genome sequence of the hyperthermophilic chemolithoautotroph Pyrolobus fumarii type strain (1A).</title>
        <authorList>
            <person name="Anderson I."/>
            <person name="Goker M."/>
            <person name="Nolan M."/>
            <person name="Lucas S."/>
            <person name="Hammon N."/>
            <person name="Deshpande S."/>
            <person name="Cheng J.F."/>
            <person name="Tapia R."/>
            <person name="Han C."/>
            <person name="Goodwin L."/>
            <person name="Pitluck S."/>
            <person name="Huntemann M."/>
            <person name="Liolios K."/>
            <person name="Ivanova N."/>
            <person name="Pagani I."/>
            <person name="Mavromatis K."/>
            <person name="Ovchinikova G."/>
            <person name="Pati A."/>
            <person name="Chen A."/>
            <person name="Palaniappan K."/>
            <person name="Land M."/>
            <person name="Hauser L."/>
            <person name="Brambilla E.M."/>
            <person name="Huber H."/>
            <person name="Yasawong M."/>
            <person name="Rohde M."/>
            <person name="Spring S."/>
            <person name="Abt B."/>
            <person name="Sikorski J."/>
            <person name="Wirth R."/>
            <person name="Detter J.C."/>
            <person name="Woyke T."/>
            <person name="Bristow J."/>
            <person name="Eisen J.A."/>
            <person name="Markowitz V."/>
            <person name="Hugenholtz P."/>
            <person name="Kyrpides N.C."/>
            <person name="Klenk H.P."/>
            <person name="Lapidus A."/>
        </authorList>
    </citation>
    <scope>NUCLEOTIDE SEQUENCE [LARGE SCALE GENOMIC DNA]</scope>
    <source>
        <strain evidence="3">DSM 11204 / 1A</strain>
    </source>
</reference>
<dbReference type="Gene3D" id="3.40.1350.10">
    <property type="match status" value="1"/>
</dbReference>
<dbReference type="InterPro" id="IPR011856">
    <property type="entry name" value="tRNA_endonuc-like_dom_sf"/>
</dbReference>
<evidence type="ECO:0000313" key="3">
    <source>
        <dbReference type="Proteomes" id="UP000001037"/>
    </source>
</evidence>
<protein>
    <submittedName>
        <fullName evidence="2">tRNA intron endonuclease, catalytic domain-containing protein</fullName>
    </submittedName>
</protein>
<dbReference type="EMBL" id="CP002838">
    <property type="protein sequence ID" value="AEM39158.1"/>
    <property type="molecule type" value="Genomic_DNA"/>
</dbReference>
<dbReference type="Pfam" id="PF01974">
    <property type="entry name" value="tRNA_int_endo"/>
    <property type="match status" value="1"/>
</dbReference>
<dbReference type="GeneID" id="11138482"/>
<name>G0EGD3_PYRF1</name>
<keyword evidence="2" id="KW-0540">Nuclease</keyword>
<dbReference type="AlphaFoldDB" id="G0EGD3"/>
<dbReference type="OrthoDB" id="46045at2157"/>
<evidence type="ECO:0000313" key="2">
    <source>
        <dbReference type="EMBL" id="AEM39158.1"/>
    </source>
</evidence>
<dbReference type="HOGENOM" id="CLU_1478971_0_0_2"/>
<keyword evidence="3" id="KW-1185">Reference proteome</keyword>
<gene>
    <name evidence="2" type="ordered locus">Pyrfu_1299</name>
</gene>
<dbReference type="eggNOG" id="arCOG01701">
    <property type="taxonomic scope" value="Archaea"/>
</dbReference>
<dbReference type="KEGG" id="pfm:Pyrfu_1299"/>
<keyword evidence="2" id="KW-0255">Endonuclease</keyword>
<dbReference type="Proteomes" id="UP000001037">
    <property type="component" value="Chromosome"/>
</dbReference>
<dbReference type="GO" id="GO:0000213">
    <property type="term" value="F:tRNA-intron lyase activity"/>
    <property type="evidence" value="ECO:0007669"/>
    <property type="project" value="InterPro"/>
</dbReference>
<dbReference type="GO" id="GO:0003676">
    <property type="term" value="F:nucleic acid binding"/>
    <property type="evidence" value="ECO:0007669"/>
    <property type="project" value="InterPro"/>
</dbReference>
<sequence length="182" mass="20972">MSCKPLVQVDPKTLTGSIKECAESLGRVVVLVPEGRRLHPVEVAYILYRDAAVVKIGEKSVTFREFMTLYSRINPMALPFFEVYYELRRRGKLPIPGPRENTLVLIRSRRNPKQTHYILVVEEGRPVPIKLLQSFVEEARHRGLEPVLAIVDRYGDVTFYTPMVFHPAERPRELEESLEAQD</sequence>
<dbReference type="SUPFAM" id="SSF53032">
    <property type="entry name" value="tRNA-intron endonuclease catalytic domain-like"/>
    <property type="match status" value="1"/>
</dbReference>
<dbReference type="GO" id="GO:0006388">
    <property type="term" value="P:tRNA splicing, via endonucleolytic cleavage and ligation"/>
    <property type="evidence" value="ECO:0007669"/>
    <property type="project" value="InterPro"/>
</dbReference>
<dbReference type="STRING" id="694429.Pyrfu_1299"/>
<dbReference type="InterPro" id="IPR006677">
    <property type="entry name" value="tRNA_intron_Endonuc_cat-like"/>
</dbReference>
<dbReference type="InParanoid" id="G0EGD3"/>
<evidence type="ECO:0000259" key="1">
    <source>
        <dbReference type="Pfam" id="PF01974"/>
    </source>
</evidence>
<dbReference type="InterPro" id="IPR036167">
    <property type="entry name" value="tRNA_intron_Endo_cat-like_sf"/>
</dbReference>